<dbReference type="GO" id="GO:0000724">
    <property type="term" value="P:double-strand break repair via homologous recombination"/>
    <property type="evidence" value="ECO:0007669"/>
    <property type="project" value="TreeGrafter"/>
</dbReference>
<comment type="caution">
    <text evidence="2">The sequence shown here is derived from an EMBL/GenBank/DDBJ whole genome shotgun (WGS) entry which is preliminary data.</text>
</comment>
<protein>
    <submittedName>
        <fullName evidence="2">Viral helicase</fullName>
    </submittedName>
</protein>
<dbReference type="GO" id="GO:0003677">
    <property type="term" value="F:DNA binding"/>
    <property type="evidence" value="ECO:0007669"/>
    <property type="project" value="InterPro"/>
</dbReference>
<keyword evidence="2" id="KW-0378">Hydrolase</keyword>
<keyword evidence="2" id="KW-0067">ATP-binding</keyword>
<dbReference type="PANTHER" id="PTHR11070:SF30">
    <property type="entry name" value="F-BOX DNA HELICASE 1"/>
    <property type="match status" value="1"/>
</dbReference>
<keyword evidence="3" id="KW-1185">Reference proteome</keyword>
<accession>A0A388TG33</accession>
<dbReference type="GO" id="GO:0031297">
    <property type="term" value="P:replication fork processing"/>
    <property type="evidence" value="ECO:0007669"/>
    <property type="project" value="TreeGrafter"/>
</dbReference>
<evidence type="ECO:0000259" key="1">
    <source>
        <dbReference type="Pfam" id="PF01443"/>
    </source>
</evidence>
<proteinExistence type="predicted"/>
<dbReference type="GO" id="GO:0043138">
    <property type="term" value="F:3'-5' DNA helicase activity"/>
    <property type="evidence" value="ECO:0007669"/>
    <property type="project" value="TreeGrafter"/>
</dbReference>
<dbReference type="GO" id="GO:0005524">
    <property type="term" value="F:ATP binding"/>
    <property type="evidence" value="ECO:0007669"/>
    <property type="project" value="InterPro"/>
</dbReference>
<evidence type="ECO:0000313" key="2">
    <source>
        <dbReference type="EMBL" id="GBR75717.1"/>
    </source>
</evidence>
<dbReference type="Pfam" id="PF01443">
    <property type="entry name" value="Viral_helicase1"/>
    <property type="match status" value="1"/>
</dbReference>
<dbReference type="InterPro" id="IPR027417">
    <property type="entry name" value="P-loop_NTPase"/>
</dbReference>
<reference evidence="2 3" key="1">
    <citation type="journal article" date="2019" name="ISME J.">
        <title>Genome analyses of uncultured TG2/ZB3 bacteria in 'Margulisbacteria' specifically attached to ectosymbiotic spirochetes of protists in the termite gut.</title>
        <authorList>
            <person name="Utami Y.D."/>
            <person name="Kuwahara H."/>
            <person name="Igai K."/>
            <person name="Murakami T."/>
            <person name="Sugaya K."/>
            <person name="Morikawa T."/>
            <person name="Nagura Y."/>
            <person name="Yuki M."/>
            <person name="Deevong P."/>
            <person name="Inoue T."/>
            <person name="Kihara K."/>
            <person name="Lo N."/>
            <person name="Yamada A."/>
            <person name="Ohkuma M."/>
            <person name="Hongoh Y."/>
        </authorList>
    </citation>
    <scope>NUCLEOTIDE SEQUENCE [LARGE SCALE GENOMIC DNA]</scope>
    <source>
        <strain evidence="2">NkOx7-02</strain>
    </source>
</reference>
<name>A0A388TG33_9BACT</name>
<keyword evidence="2" id="KW-0547">Nucleotide-binding</keyword>
<gene>
    <name evidence="2" type="ORF">NO2_0365</name>
</gene>
<organism evidence="2 3">
    <name type="scientific">Candidatus Termititenax persephonae</name>
    <dbReference type="NCBI Taxonomy" id="2218525"/>
    <lineage>
        <taxon>Bacteria</taxon>
        <taxon>Bacillati</taxon>
        <taxon>Candidatus Margulisiibacteriota</taxon>
        <taxon>Candidatus Termititenacia</taxon>
        <taxon>Candidatus Termititenacales</taxon>
        <taxon>Candidatus Termititenacaceae</taxon>
        <taxon>Candidatus Termititenax</taxon>
    </lineage>
</organism>
<dbReference type="Proteomes" id="UP000275925">
    <property type="component" value="Unassembled WGS sequence"/>
</dbReference>
<feature type="domain" description="(+)RNA virus helicase C-terminal" evidence="1">
    <location>
        <begin position="106"/>
        <end position="331"/>
    </location>
</feature>
<dbReference type="EMBL" id="BGZO01000006">
    <property type="protein sequence ID" value="GBR75717.1"/>
    <property type="molecule type" value="Genomic_DNA"/>
</dbReference>
<dbReference type="InterPro" id="IPR000212">
    <property type="entry name" value="DNA_helicase_UvrD/REP"/>
</dbReference>
<evidence type="ECO:0000313" key="3">
    <source>
        <dbReference type="Proteomes" id="UP000275925"/>
    </source>
</evidence>
<dbReference type="SUPFAM" id="SSF52540">
    <property type="entry name" value="P-loop containing nucleoside triphosphate hydrolases"/>
    <property type="match status" value="1"/>
</dbReference>
<dbReference type="AlphaFoldDB" id="A0A388TG33"/>
<sequence length="340" mass="39524">MDKQLILAVAGSGKTNHIINRLNLADNSLIITYTDTNYRVLRDKIIQKFNFFPQNITLFTYFSFLYSFCFNPLLSYEICAKGINFKEKPNQYTRKNTLNHYRDNSNRLYSNRIAKLLKEKNIFPAINQRISKYFDNLFIDEVQDFAGNDFNLLISLLGAKVAILLVGDFYQHTFNTSNDGNVNKDLYNSYDKYIEKLKETGIVIDNTTLNKSYRCSPTTCSLITNKLGIEINSHKTEPTNINIINDFEHAKSILANPIVVKLFYKEHYKYNCYSRNWGDCKGEDKYNDICIVVNKEIYEMLSENSVNNLTPTTKNKLYVALSRANNDVYILPNEYCKKLK</sequence>
<dbReference type="InterPro" id="IPR027351">
    <property type="entry name" value="(+)RNA_virus_helicase_core_dom"/>
</dbReference>
<dbReference type="Gene3D" id="3.40.50.300">
    <property type="entry name" value="P-loop containing nucleotide triphosphate hydrolases"/>
    <property type="match status" value="1"/>
</dbReference>
<dbReference type="PANTHER" id="PTHR11070">
    <property type="entry name" value="UVRD / RECB / PCRA DNA HELICASE FAMILY MEMBER"/>
    <property type="match status" value="1"/>
</dbReference>
<keyword evidence="2" id="KW-0347">Helicase</keyword>